<proteinExistence type="predicted"/>
<evidence type="ECO:0000313" key="2">
    <source>
        <dbReference type="Proteomes" id="UP000218231"/>
    </source>
</evidence>
<dbReference type="Proteomes" id="UP000218231">
    <property type="component" value="Unassembled WGS sequence"/>
</dbReference>
<organism evidence="1 2">
    <name type="scientific">Diploscapter pachys</name>
    <dbReference type="NCBI Taxonomy" id="2018661"/>
    <lineage>
        <taxon>Eukaryota</taxon>
        <taxon>Metazoa</taxon>
        <taxon>Ecdysozoa</taxon>
        <taxon>Nematoda</taxon>
        <taxon>Chromadorea</taxon>
        <taxon>Rhabditida</taxon>
        <taxon>Rhabditina</taxon>
        <taxon>Rhabditomorpha</taxon>
        <taxon>Rhabditoidea</taxon>
        <taxon>Rhabditidae</taxon>
        <taxon>Diploscapter</taxon>
    </lineage>
</organism>
<dbReference type="PANTHER" id="PTHR31936">
    <property type="entry name" value="PROTEIN CBG18744"/>
    <property type="match status" value="1"/>
</dbReference>
<comment type="caution">
    <text evidence="1">The sequence shown here is derived from an EMBL/GenBank/DDBJ whole genome shotgun (WGS) entry which is preliminary data.</text>
</comment>
<dbReference type="STRING" id="2018661.A0A2A2L2A0"/>
<sequence>MDILATAMQGLLRGDATITENCGTGVCYYPSGDTTKTEPCGIYVCLFPRLTCCPGFTRALDRVNKVYYCGPLPNNSVPIQQTTCCDPEGTGLWNDWSAWSNCTADCGLCGTQTRNRTCASAAYGCPCTGNSTETRKCTHNSCENGSQCCPGTYPVKGYDGYVYCQEFPPEVCTGTWTEWTVDASVTCNDTCGMCGSIPQKRYCFPSGCQCSGGDYDGFKACGPPVCLYPRPSCCPGYVKQLNRTARTYNCVLP</sequence>
<dbReference type="SMART" id="SM00209">
    <property type="entry name" value="TSP1"/>
    <property type="match status" value="1"/>
</dbReference>
<dbReference type="InterPro" id="IPR036383">
    <property type="entry name" value="TSP1_rpt_sf"/>
</dbReference>
<dbReference type="PRINTS" id="PR01705">
    <property type="entry name" value="TSP1REPEAT"/>
</dbReference>
<dbReference type="EMBL" id="LIAE01007304">
    <property type="protein sequence ID" value="PAV80197.1"/>
    <property type="molecule type" value="Genomic_DNA"/>
</dbReference>
<keyword evidence="2" id="KW-1185">Reference proteome</keyword>
<name>A0A2A2L2A0_9BILA</name>
<dbReference type="Pfam" id="PF00090">
    <property type="entry name" value="TSP_1"/>
    <property type="match status" value="1"/>
</dbReference>
<accession>A0A2A2L2A0</accession>
<evidence type="ECO:0000313" key="1">
    <source>
        <dbReference type="EMBL" id="PAV80197.1"/>
    </source>
</evidence>
<dbReference type="SUPFAM" id="SSF82895">
    <property type="entry name" value="TSP-1 type 1 repeat"/>
    <property type="match status" value="1"/>
</dbReference>
<protein>
    <submittedName>
        <fullName evidence="1">Uncharacterized protein</fullName>
    </submittedName>
</protein>
<dbReference type="OrthoDB" id="5821553at2759"/>
<gene>
    <name evidence="1" type="ORF">WR25_18666</name>
</gene>
<dbReference type="PANTHER" id="PTHR31936:SF2">
    <property type="entry name" value="FLO11 DOMAIN-CONTAINING PROTEIN"/>
    <property type="match status" value="1"/>
</dbReference>
<dbReference type="InterPro" id="IPR000884">
    <property type="entry name" value="TSP1_rpt"/>
</dbReference>
<dbReference type="AlphaFoldDB" id="A0A2A2L2A0"/>
<reference evidence="1 2" key="1">
    <citation type="journal article" date="2017" name="Curr. Biol.">
        <title>Genome architecture and evolution of a unichromosomal asexual nematode.</title>
        <authorList>
            <person name="Fradin H."/>
            <person name="Zegar C."/>
            <person name="Gutwein M."/>
            <person name="Lucas J."/>
            <person name="Kovtun M."/>
            <person name="Corcoran D."/>
            <person name="Baugh L.R."/>
            <person name="Kiontke K."/>
            <person name="Gunsalus K."/>
            <person name="Fitch D.H."/>
            <person name="Piano F."/>
        </authorList>
    </citation>
    <scope>NUCLEOTIDE SEQUENCE [LARGE SCALE GENOMIC DNA]</scope>
    <source>
        <strain evidence="1">PF1309</strain>
    </source>
</reference>
<dbReference type="PROSITE" id="PS50092">
    <property type="entry name" value="TSP1"/>
    <property type="match status" value="1"/>
</dbReference>
<dbReference type="Gene3D" id="2.20.100.10">
    <property type="entry name" value="Thrombospondin type-1 (TSP1) repeat"/>
    <property type="match status" value="1"/>
</dbReference>